<organism evidence="9 10">
    <name type="scientific">candidate division CSSED10-310 bacterium</name>
    <dbReference type="NCBI Taxonomy" id="2855610"/>
    <lineage>
        <taxon>Bacteria</taxon>
        <taxon>Bacteria division CSSED10-310</taxon>
    </lineage>
</organism>
<feature type="transmembrane region" description="Helical" evidence="8">
    <location>
        <begin position="153"/>
        <end position="171"/>
    </location>
</feature>
<keyword evidence="4 9" id="KW-0808">Transferase</keyword>
<feature type="transmembrane region" description="Helical" evidence="8">
    <location>
        <begin position="131"/>
        <end position="147"/>
    </location>
</feature>
<evidence type="ECO:0000256" key="7">
    <source>
        <dbReference type="ARBA" id="ARBA00023136"/>
    </source>
</evidence>
<evidence type="ECO:0000313" key="9">
    <source>
        <dbReference type="EMBL" id="MFC1851687.1"/>
    </source>
</evidence>
<dbReference type="Proteomes" id="UP001594351">
    <property type="component" value="Unassembled WGS sequence"/>
</dbReference>
<keyword evidence="6 8" id="KW-1133">Transmembrane helix</keyword>
<evidence type="ECO:0000256" key="5">
    <source>
        <dbReference type="ARBA" id="ARBA00022692"/>
    </source>
</evidence>
<evidence type="ECO:0000256" key="6">
    <source>
        <dbReference type="ARBA" id="ARBA00022989"/>
    </source>
</evidence>
<feature type="transmembrane region" description="Helical" evidence="8">
    <location>
        <begin position="341"/>
        <end position="357"/>
    </location>
</feature>
<name>A0ABV6YZR9_UNCC1</name>
<evidence type="ECO:0000256" key="2">
    <source>
        <dbReference type="ARBA" id="ARBA00022475"/>
    </source>
</evidence>
<sequence length="529" mass="61144">MPDDTLYTSEETTGMTSTMTGKCAILVCLVSTITYSLFLYFNWRTFHLIGNYGSETDFFWAYAPTGQQFADGDLSLSDLFNRRGSVYIFVLTLINRFWDDWFLSGCFLSNLSAGFVLLLTYLLVSRIFNPATGWFCFFSLCANLIYQRHTYEAGYDMFNLLLVMISLTLLFKEGSLKINFLGGIFGGLAFLTRSNMVIFLPFILILGIEGLSWRNYHYKRVGSALSGFSIIFVAKIVNNIFLTGSFLDSSSSGTLIKFYYLDSPRIAARYPTADQFMKAGGSFIDLILFDPVFFIKRYFSVLGKYLYHDFAGILGLPIIILIGVGMILAFFTKWTIPQKKLLFFIIPALLILALTYHRQRYSLPHLFIYFIIAFYPLTIVSDRLSRLKRRGIYVCLIALLISLFITNYRKSVTEMKDGPYDMLSIAEYMKKNVGDKDVIITSRKPHIGYYANLKWQPLIYDFKTPAELSRWAIRENVSYLYWSSIEDLLLVNLRFLNTLKKHGAWEPEIYTQYSILYKLKRPSEKMFFK</sequence>
<evidence type="ECO:0000256" key="1">
    <source>
        <dbReference type="ARBA" id="ARBA00004651"/>
    </source>
</evidence>
<dbReference type="PANTHER" id="PTHR33908">
    <property type="entry name" value="MANNOSYLTRANSFERASE YKCB-RELATED"/>
    <property type="match status" value="1"/>
</dbReference>
<keyword evidence="10" id="KW-1185">Reference proteome</keyword>
<feature type="transmembrane region" description="Helical" evidence="8">
    <location>
        <begin position="101"/>
        <end position="124"/>
    </location>
</feature>
<feature type="transmembrane region" description="Helical" evidence="8">
    <location>
        <begin position="183"/>
        <end position="208"/>
    </location>
</feature>
<feature type="transmembrane region" description="Helical" evidence="8">
    <location>
        <begin position="23"/>
        <end position="43"/>
    </location>
</feature>
<evidence type="ECO:0000256" key="8">
    <source>
        <dbReference type="SAM" id="Phobius"/>
    </source>
</evidence>
<keyword evidence="2" id="KW-1003">Cell membrane</keyword>
<evidence type="ECO:0000313" key="10">
    <source>
        <dbReference type="Proteomes" id="UP001594351"/>
    </source>
</evidence>
<reference evidence="9 10" key="1">
    <citation type="submission" date="2024-09" db="EMBL/GenBank/DDBJ databases">
        <title>Laminarin stimulates single cell rates of sulfate reduction while oxygen inhibits transcriptomic activity in coastal marine sediment.</title>
        <authorList>
            <person name="Lindsay M."/>
            <person name="Orcutt B."/>
            <person name="Emerson D."/>
            <person name="Stepanauskas R."/>
            <person name="D'Angelo T."/>
        </authorList>
    </citation>
    <scope>NUCLEOTIDE SEQUENCE [LARGE SCALE GENOMIC DNA]</scope>
    <source>
        <strain evidence="9">SAG AM-311-K15</strain>
    </source>
</reference>
<keyword evidence="7 8" id="KW-0472">Membrane</keyword>
<proteinExistence type="predicted"/>
<evidence type="ECO:0000256" key="3">
    <source>
        <dbReference type="ARBA" id="ARBA00022676"/>
    </source>
</evidence>
<feature type="transmembrane region" description="Helical" evidence="8">
    <location>
        <begin position="305"/>
        <end position="329"/>
    </location>
</feature>
<feature type="transmembrane region" description="Helical" evidence="8">
    <location>
        <begin position="228"/>
        <end position="247"/>
    </location>
</feature>
<evidence type="ECO:0000256" key="4">
    <source>
        <dbReference type="ARBA" id="ARBA00022679"/>
    </source>
</evidence>
<gene>
    <name evidence="9" type="ORF">ACFL27_15970</name>
</gene>
<keyword evidence="3 9" id="KW-0328">Glycosyltransferase</keyword>
<feature type="transmembrane region" description="Helical" evidence="8">
    <location>
        <begin position="363"/>
        <end position="380"/>
    </location>
</feature>
<feature type="transmembrane region" description="Helical" evidence="8">
    <location>
        <begin position="392"/>
        <end position="408"/>
    </location>
</feature>
<dbReference type="PANTHER" id="PTHR33908:SF11">
    <property type="entry name" value="MEMBRANE PROTEIN"/>
    <property type="match status" value="1"/>
</dbReference>
<protein>
    <submittedName>
        <fullName evidence="9">ArnT family glycosyltransferase</fullName>
        <ecNumber evidence="9">2.4.-.-</ecNumber>
    </submittedName>
</protein>
<keyword evidence="5 8" id="KW-0812">Transmembrane</keyword>
<dbReference type="EMBL" id="JBHPBY010000215">
    <property type="protein sequence ID" value="MFC1851687.1"/>
    <property type="molecule type" value="Genomic_DNA"/>
</dbReference>
<dbReference type="GO" id="GO:0016757">
    <property type="term" value="F:glycosyltransferase activity"/>
    <property type="evidence" value="ECO:0007669"/>
    <property type="project" value="UniProtKB-KW"/>
</dbReference>
<comment type="caution">
    <text evidence="9">The sequence shown here is derived from an EMBL/GenBank/DDBJ whole genome shotgun (WGS) entry which is preliminary data.</text>
</comment>
<dbReference type="InterPro" id="IPR050297">
    <property type="entry name" value="LipidA_mod_glycosyltrf_83"/>
</dbReference>
<accession>A0ABV6YZR9</accession>
<dbReference type="EC" id="2.4.-.-" evidence="9"/>
<comment type="subcellular location">
    <subcellularLocation>
        <location evidence="1">Cell membrane</location>
        <topology evidence="1">Multi-pass membrane protein</topology>
    </subcellularLocation>
</comment>